<accession>A0A9W5V983</accession>
<feature type="coiled-coil region" evidence="1">
    <location>
        <begin position="107"/>
        <end position="176"/>
    </location>
</feature>
<name>A0A9W5V983_BACCE</name>
<dbReference type="EMBL" id="AHFL01000011">
    <property type="protein sequence ID" value="EOO67465.1"/>
    <property type="molecule type" value="Genomic_DNA"/>
</dbReference>
<dbReference type="RefSeq" id="WP_016125052.1">
    <property type="nucleotide sequence ID" value="NZ_KB976254.1"/>
</dbReference>
<sequence>MADVTKIESKDGNIYEVDGKRYRVLSKEPAVGDTVLIVNAWGGGDGYEDGDVHRLTKIQSYDPEEVNAVMFVDREGEDNYLKLNEFVIVEPIESETPAPLPYLPDILDDIKTKLTRLEERTEENHRNILTFSQMAESTRSDASKAIGGVNALDEQLELVREDIVFLDEKIDELKETVEGRNVTPSIYINIENLNVSGTELLKDLIERIAKGRE</sequence>
<comment type="caution">
    <text evidence="2">The sequence shown here is derived from an EMBL/GenBank/DDBJ whole genome shotgun (WGS) entry which is preliminary data.</text>
</comment>
<evidence type="ECO:0000256" key="1">
    <source>
        <dbReference type="SAM" id="Coils"/>
    </source>
</evidence>
<organism evidence="2 3">
    <name type="scientific">Bacillus cereus VD196</name>
    <dbReference type="NCBI Taxonomy" id="1053243"/>
    <lineage>
        <taxon>Bacteria</taxon>
        <taxon>Bacillati</taxon>
        <taxon>Bacillota</taxon>
        <taxon>Bacilli</taxon>
        <taxon>Bacillales</taxon>
        <taxon>Bacillaceae</taxon>
        <taxon>Bacillus</taxon>
        <taxon>Bacillus cereus group</taxon>
    </lineage>
</organism>
<proteinExistence type="predicted"/>
<protein>
    <submittedName>
        <fullName evidence="2">Uncharacterized protein</fullName>
    </submittedName>
</protein>
<evidence type="ECO:0000313" key="2">
    <source>
        <dbReference type="EMBL" id="EOO67465.1"/>
    </source>
</evidence>
<dbReference type="Proteomes" id="UP000014023">
    <property type="component" value="Unassembled WGS sequence"/>
</dbReference>
<dbReference type="AlphaFoldDB" id="A0A9W5V983"/>
<keyword evidence="1" id="KW-0175">Coiled coil</keyword>
<gene>
    <name evidence="2" type="ORF">IKE_02592</name>
</gene>
<evidence type="ECO:0000313" key="3">
    <source>
        <dbReference type="Proteomes" id="UP000014023"/>
    </source>
</evidence>
<reference evidence="2 3" key="1">
    <citation type="submission" date="2012-12" db="EMBL/GenBank/DDBJ databases">
        <title>The Genome Sequence of Bacillus cereus VD196.</title>
        <authorList>
            <consortium name="The Broad Institute Genome Sequencing Platform"/>
            <consortium name="The Broad Institute Genome Sequencing Center for Infectious Disease"/>
            <person name="Feldgarden M."/>
            <person name="Van der Auwera G.A."/>
            <person name="Mahillon J."/>
            <person name="Duprez V."/>
            <person name="Timmery S."/>
            <person name="Mattelet C."/>
            <person name="Dierick K."/>
            <person name="Sun M."/>
            <person name="Yu Z."/>
            <person name="Zhu L."/>
            <person name="Hu X."/>
            <person name="Shank E.B."/>
            <person name="Swiecicka I."/>
            <person name="Hansen B.M."/>
            <person name="Andrup L."/>
            <person name="Walker B."/>
            <person name="Young S.K."/>
            <person name="Zeng Q."/>
            <person name="Gargeya S."/>
            <person name="Fitzgerald M."/>
            <person name="Haas B."/>
            <person name="Abouelleil A."/>
            <person name="Alvarado L."/>
            <person name="Arachchi H.M."/>
            <person name="Berlin A.M."/>
            <person name="Chapman S.B."/>
            <person name="Dewar J."/>
            <person name="Goldberg J."/>
            <person name="Griggs A."/>
            <person name="Gujja S."/>
            <person name="Hansen M."/>
            <person name="Howarth C."/>
            <person name="Imamovic A."/>
            <person name="Larimer J."/>
            <person name="McCowan C."/>
            <person name="Murphy C."/>
            <person name="Neiman D."/>
            <person name="Pearson M."/>
            <person name="Priest M."/>
            <person name="Roberts A."/>
            <person name="Saif S."/>
            <person name="Shea T."/>
            <person name="Sisk P."/>
            <person name="Sykes S."/>
            <person name="Wortman J."/>
            <person name="Nusbaum C."/>
            <person name="Birren B."/>
        </authorList>
    </citation>
    <scope>NUCLEOTIDE SEQUENCE [LARGE SCALE GENOMIC DNA]</scope>
    <source>
        <strain evidence="2 3">VD196</strain>
    </source>
</reference>